<dbReference type="RefSeq" id="WP_209982728.1">
    <property type="nucleotide sequence ID" value="NZ_JAGINO010000009.1"/>
</dbReference>
<dbReference type="Pfam" id="PF13545">
    <property type="entry name" value="HTH_Crp_2"/>
    <property type="match status" value="1"/>
</dbReference>
<evidence type="ECO:0000313" key="7">
    <source>
        <dbReference type="Proteomes" id="UP001244552"/>
    </source>
</evidence>
<keyword evidence="2" id="KW-0238">DNA-binding</keyword>
<dbReference type="InterPro" id="IPR014710">
    <property type="entry name" value="RmlC-like_jellyroll"/>
</dbReference>
<dbReference type="InterPro" id="IPR012318">
    <property type="entry name" value="HTH_CRP"/>
</dbReference>
<keyword evidence="1" id="KW-0805">Transcription regulation</keyword>
<dbReference type="InterPro" id="IPR050397">
    <property type="entry name" value="Env_Response_Regulators"/>
</dbReference>
<evidence type="ECO:0000256" key="2">
    <source>
        <dbReference type="ARBA" id="ARBA00023125"/>
    </source>
</evidence>
<comment type="caution">
    <text evidence="6">The sequence shown here is derived from an EMBL/GenBank/DDBJ whole genome shotgun (WGS) entry which is preliminary data.</text>
</comment>
<dbReference type="InterPro" id="IPR000595">
    <property type="entry name" value="cNMP-bd_dom"/>
</dbReference>
<dbReference type="SMART" id="SM00419">
    <property type="entry name" value="HTH_CRP"/>
    <property type="match status" value="1"/>
</dbReference>
<dbReference type="Gene3D" id="1.10.10.10">
    <property type="entry name" value="Winged helix-like DNA-binding domain superfamily/Winged helix DNA-binding domain"/>
    <property type="match status" value="1"/>
</dbReference>
<dbReference type="InterPro" id="IPR036388">
    <property type="entry name" value="WH-like_DNA-bd_sf"/>
</dbReference>
<dbReference type="CDD" id="cd00038">
    <property type="entry name" value="CAP_ED"/>
    <property type="match status" value="1"/>
</dbReference>
<dbReference type="Pfam" id="PF00027">
    <property type="entry name" value="cNMP_binding"/>
    <property type="match status" value="1"/>
</dbReference>
<evidence type="ECO:0000256" key="1">
    <source>
        <dbReference type="ARBA" id="ARBA00023015"/>
    </source>
</evidence>
<dbReference type="SUPFAM" id="SSF46785">
    <property type="entry name" value="Winged helix' DNA-binding domain"/>
    <property type="match status" value="1"/>
</dbReference>
<sequence>MSQTLGNLSADDAATLRAIPLFGKLSDRALSLLGGAAIVRPVVRGSTLFLQDEMADRFFVLFDGWVKLFRLTRDGAEAVVHVIGPGESFAEAAMFADGRFPVCAEAVTDARIMTLTAEGFARCLREDERIAFGMLGSLSIRLRHLVTQIEQLQVQPAPQRVAAFLLRFCPPGDGPAQFQLPFDKALIARRLGMQPETLSRALAKLRPAGVDTQGLAVTVADRAALRAMAEAAEDE</sequence>
<accession>A0ABU0MKI0</accession>
<keyword evidence="3" id="KW-0804">Transcription</keyword>
<feature type="domain" description="Cyclic nucleotide-binding" evidence="4">
    <location>
        <begin position="21"/>
        <end position="124"/>
    </location>
</feature>
<dbReference type="SMART" id="SM00100">
    <property type="entry name" value="cNMP"/>
    <property type="match status" value="1"/>
</dbReference>
<dbReference type="PANTHER" id="PTHR24567:SF74">
    <property type="entry name" value="HTH-TYPE TRANSCRIPTIONAL REGULATOR ARCR"/>
    <property type="match status" value="1"/>
</dbReference>
<name>A0ABU0MKI0_9PROT</name>
<dbReference type="Gene3D" id="2.60.120.10">
    <property type="entry name" value="Jelly Rolls"/>
    <property type="match status" value="1"/>
</dbReference>
<dbReference type="PANTHER" id="PTHR24567">
    <property type="entry name" value="CRP FAMILY TRANSCRIPTIONAL REGULATORY PROTEIN"/>
    <property type="match status" value="1"/>
</dbReference>
<gene>
    <name evidence="6" type="ORF">QO018_002845</name>
</gene>
<dbReference type="EMBL" id="JAUSVU010000009">
    <property type="protein sequence ID" value="MDQ0533978.1"/>
    <property type="molecule type" value="Genomic_DNA"/>
</dbReference>
<dbReference type="PROSITE" id="PS50042">
    <property type="entry name" value="CNMP_BINDING_3"/>
    <property type="match status" value="1"/>
</dbReference>
<reference evidence="6 7" key="1">
    <citation type="submission" date="2023-07" db="EMBL/GenBank/DDBJ databases">
        <title>Genomic Encyclopedia of Type Strains, Phase IV (KMG-IV): sequencing the most valuable type-strain genomes for metagenomic binning, comparative biology and taxonomic classification.</title>
        <authorList>
            <person name="Goeker M."/>
        </authorList>
    </citation>
    <scope>NUCLEOTIDE SEQUENCE [LARGE SCALE GENOMIC DNA]</scope>
    <source>
        <strain evidence="6 7">DSM 19922</strain>
    </source>
</reference>
<evidence type="ECO:0000256" key="3">
    <source>
        <dbReference type="ARBA" id="ARBA00023163"/>
    </source>
</evidence>
<keyword evidence="7" id="KW-1185">Reference proteome</keyword>
<dbReference type="InterPro" id="IPR018490">
    <property type="entry name" value="cNMP-bd_dom_sf"/>
</dbReference>
<dbReference type="InterPro" id="IPR036390">
    <property type="entry name" value="WH_DNA-bd_sf"/>
</dbReference>
<feature type="domain" description="HTH crp-type" evidence="5">
    <location>
        <begin position="155"/>
        <end position="223"/>
    </location>
</feature>
<evidence type="ECO:0000313" key="6">
    <source>
        <dbReference type="EMBL" id="MDQ0533978.1"/>
    </source>
</evidence>
<dbReference type="PROSITE" id="PS51063">
    <property type="entry name" value="HTH_CRP_2"/>
    <property type="match status" value="1"/>
</dbReference>
<evidence type="ECO:0000259" key="4">
    <source>
        <dbReference type="PROSITE" id="PS50042"/>
    </source>
</evidence>
<dbReference type="SUPFAM" id="SSF51206">
    <property type="entry name" value="cAMP-binding domain-like"/>
    <property type="match status" value="1"/>
</dbReference>
<dbReference type="Proteomes" id="UP001244552">
    <property type="component" value="Unassembled WGS sequence"/>
</dbReference>
<organism evidence="6 7">
    <name type="scientific">Azospirillum picis</name>
    <dbReference type="NCBI Taxonomy" id="488438"/>
    <lineage>
        <taxon>Bacteria</taxon>
        <taxon>Pseudomonadati</taxon>
        <taxon>Pseudomonadota</taxon>
        <taxon>Alphaproteobacteria</taxon>
        <taxon>Rhodospirillales</taxon>
        <taxon>Azospirillaceae</taxon>
        <taxon>Azospirillum</taxon>
    </lineage>
</organism>
<protein>
    <submittedName>
        <fullName evidence="6">CRP-like cAMP-binding protein</fullName>
    </submittedName>
</protein>
<proteinExistence type="predicted"/>
<evidence type="ECO:0000259" key="5">
    <source>
        <dbReference type="PROSITE" id="PS51063"/>
    </source>
</evidence>